<evidence type="ECO:0000256" key="4">
    <source>
        <dbReference type="ARBA" id="ARBA00022827"/>
    </source>
</evidence>
<reference evidence="8 9" key="1">
    <citation type="submission" date="2024-02" db="EMBL/GenBank/DDBJ databases">
        <title>De novo assembly and annotation of 12 fungi associated with fruit tree decline syndrome in Ontario, Canada.</title>
        <authorList>
            <person name="Sulman M."/>
            <person name="Ellouze W."/>
            <person name="Ilyukhin E."/>
        </authorList>
    </citation>
    <scope>NUCLEOTIDE SEQUENCE [LARGE SCALE GENOMIC DNA]</scope>
    <source>
        <strain evidence="8 9">M1-105</strain>
    </source>
</reference>
<evidence type="ECO:0000256" key="3">
    <source>
        <dbReference type="ARBA" id="ARBA00022630"/>
    </source>
</evidence>
<sequence>MDAPILIIGSGTFGASTAYHLAQRGYTHITCIDKNPFPSVDSAAHDLNKIIRTEYDEPLYSEMAIEAIQAWRQPMFDAIFHETGWLVTTSGDPEAAKRLRQAYQNLVDRGQAEGVEFVESKEDIVRHVPLLAAAKGISEWKGFWNPQAGWAHARKALEKIGNEAMKMGVKFVGGPDGQMVGIEEEDGKVKGIKVASGKVHTASKYILCTGAASPGVVPELAPHLWSKCWTLGHVEVTDEELAQFKGCPVVDNRELGFFFEPDPETRWIKICNEFQGYQYQIGEYKDGEKTVKYSIPYYASEHPGEGIPQEAMDGINKLIDAVIPQFSGRKIHGASICWCTVRKPPTSLETYVLMMPQDTADRHFLFDYHPRFPGKEFLLATGDSGHAFKFLPTIGSYIADAFEGKERGLKKEWRWHNRPWSHDDSRPGDRVKDLREVGIGN</sequence>
<evidence type="ECO:0000313" key="8">
    <source>
        <dbReference type="EMBL" id="KAL1637473.1"/>
    </source>
</evidence>
<dbReference type="SUPFAM" id="SSF51905">
    <property type="entry name" value="FAD/NAD(P)-binding domain"/>
    <property type="match status" value="1"/>
</dbReference>
<evidence type="ECO:0000256" key="2">
    <source>
        <dbReference type="ARBA" id="ARBA00010989"/>
    </source>
</evidence>
<evidence type="ECO:0000256" key="5">
    <source>
        <dbReference type="ARBA" id="ARBA00023002"/>
    </source>
</evidence>
<comment type="similarity">
    <text evidence="2">Belongs to the MSOX/MTOX family.</text>
</comment>
<comment type="caution">
    <text evidence="8">The sequence shown here is derived from an EMBL/GenBank/DDBJ whole genome shotgun (WGS) entry which is preliminary data.</text>
</comment>
<gene>
    <name evidence="8" type="ORF">SLS56_000611</name>
</gene>
<dbReference type="Gene3D" id="3.30.9.10">
    <property type="entry name" value="D-Amino Acid Oxidase, subunit A, domain 2"/>
    <property type="match status" value="1"/>
</dbReference>
<evidence type="ECO:0000256" key="6">
    <source>
        <dbReference type="SAM" id="MobiDB-lite"/>
    </source>
</evidence>
<accession>A0ABR3TDK9</accession>
<dbReference type="PANTHER" id="PTHR10961:SF26">
    <property type="entry name" value="L-SACCHAROPINE OXIDASE"/>
    <property type="match status" value="1"/>
</dbReference>
<comment type="cofactor">
    <cofactor evidence="1">
        <name>FAD</name>
        <dbReference type="ChEBI" id="CHEBI:57692"/>
    </cofactor>
</comment>
<dbReference type="PANTHER" id="PTHR10961">
    <property type="entry name" value="PEROXISOMAL SARCOSINE OXIDASE"/>
    <property type="match status" value="1"/>
</dbReference>
<keyword evidence="9" id="KW-1185">Reference proteome</keyword>
<evidence type="ECO:0000256" key="1">
    <source>
        <dbReference type="ARBA" id="ARBA00001974"/>
    </source>
</evidence>
<feature type="region of interest" description="Disordered" evidence="6">
    <location>
        <begin position="421"/>
        <end position="441"/>
    </location>
</feature>
<organism evidence="8 9">
    <name type="scientific">Neofusicoccum ribis</name>
    <dbReference type="NCBI Taxonomy" id="45134"/>
    <lineage>
        <taxon>Eukaryota</taxon>
        <taxon>Fungi</taxon>
        <taxon>Dikarya</taxon>
        <taxon>Ascomycota</taxon>
        <taxon>Pezizomycotina</taxon>
        <taxon>Dothideomycetes</taxon>
        <taxon>Dothideomycetes incertae sedis</taxon>
        <taxon>Botryosphaeriales</taxon>
        <taxon>Botryosphaeriaceae</taxon>
        <taxon>Neofusicoccum</taxon>
    </lineage>
</organism>
<feature type="domain" description="FAD dependent oxidoreductase" evidence="7">
    <location>
        <begin position="5"/>
        <end position="400"/>
    </location>
</feature>
<protein>
    <recommendedName>
        <fullName evidence="7">FAD dependent oxidoreductase domain-containing protein</fullName>
    </recommendedName>
</protein>
<dbReference type="Gene3D" id="3.50.50.60">
    <property type="entry name" value="FAD/NAD(P)-binding domain"/>
    <property type="match status" value="1"/>
</dbReference>
<evidence type="ECO:0000259" key="7">
    <source>
        <dbReference type="Pfam" id="PF01266"/>
    </source>
</evidence>
<keyword evidence="3" id="KW-0285">Flavoprotein</keyword>
<dbReference type="EMBL" id="JAJVDC020000003">
    <property type="protein sequence ID" value="KAL1637473.1"/>
    <property type="molecule type" value="Genomic_DNA"/>
</dbReference>
<dbReference type="Proteomes" id="UP001521116">
    <property type="component" value="Unassembled WGS sequence"/>
</dbReference>
<keyword evidence="5" id="KW-0560">Oxidoreductase</keyword>
<evidence type="ECO:0000313" key="9">
    <source>
        <dbReference type="Proteomes" id="UP001521116"/>
    </source>
</evidence>
<name>A0ABR3TDK9_9PEZI</name>
<dbReference type="InterPro" id="IPR045170">
    <property type="entry name" value="MTOX"/>
</dbReference>
<dbReference type="InterPro" id="IPR006076">
    <property type="entry name" value="FAD-dep_OxRdtase"/>
</dbReference>
<proteinExistence type="inferred from homology"/>
<dbReference type="InterPro" id="IPR036188">
    <property type="entry name" value="FAD/NAD-bd_sf"/>
</dbReference>
<dbReference type="Pfam" id="PF01266">
    <property type="entry name" value="DAO"/>
    <property type="match status" value="1"/>
</dbReference>
<keyword evidence="4" id="KW-0274">FAD</keyword>